<gene>
    <name evidence="11" type="ORF">ACFFNY_24540</name>
</gene>
<dbReference type="Pfam" id="PF03748">
    <property type="entry name" value="FliL"/>
    <property type="match status" value="1"/>
</dbReference>
<keyword evidence="4 10" id="KW-1003">Cell membrane</keyword>
<evidence type="ECO:0000256" key="9">
    <source>
        <dbReference type="ARBA" id="ARBA00023136"/>
    </source>
</evidence>
<comment type="function">
    <text evidence="1 10">Controls the rotational direction of flagella during chemotaxis.</text>
</comment>
<evidence type="ECO:0000256" key="8">
    <source>
        <dbReference type="ARBA" id="ARBA00022989"/>
    </source>
</evidence>
<evidence type="ECO:0000256" key="6">
    <source>
        <dbReference type="ARBA" id="ARBA00022692"/>
    </source>
</evidence>
<dbReference type="PROSITE" id="PS51257">
    <property type="entry name" value="PROKAR_LIPOPROTEIN"/>
    <property type="match status" value="1"/>
</dbReference>
<evidence type="ECO:0000313" key="12">
    <source>
        <dbReference type="Proteomes" id="UP001589619"/>
    </source>
</evidence>
<keyword evidence="7 10" id="KW-0283">Flagellar rotation</keyword>
<keyword evidence="11" id="KW-0969">Cilium</keyword>
<evidence type="ECO:0000256" key="5">
    <source>
        <dbReference type="ARBA" id="ARBA00022500"/>
    </source>
</evidence>
<evidence type="ECO:0000256" key="1">
    <source>
        <dbReference type="ARBA" id="ARBA00002254"/>
    </source>
</evidence>
<dbReference type="PANTHER" id="PTHR35091:SF2">
    <property type="entry name" value="FLAGELLAR PROTEIN FLIL"/>
    <property type="match status" value="1"/>
</dbReference>
<dbReference type="Proteomes" id="UP001589619">
    <property type="component" value="Unassembled WGS sequence"/>
</dbReference>
<reference evidence="11 12" key="1">
    <citation type="submission" date="2024-09" db="EMBL/GenBank/DDBJ databases">
        <authorList>
            <person name="Sun Q."/>
            <person name="Mori K."/>
        </authorList>
    </citation>
    <scope>NUCLEOTIDE SEQUENCE [LARGE SCALE GENOMIC DNA]</scope>
    <source>
        <strain evidence="11 12">JCM 12520</strain>
    </source>
</reference>
<dbReference type="InterPro" id="IPR005503">
    <property type="entry name" value="FliL"/>
</dbReference>
<dbReference type="EMBL" id="JBHMAG010000016">
    <property type="protein sequence ID" value="MFB9754752.1"/>
    <property type="molecule type" value="Genomic_DNA"/>
</dbReference>
<proteinExistence type="inferred from homology"/>
<keyword evidence="6 10" id="KW-0812">Transmembrane</keyword>
<evidence type="ECO:0000256" key="7">
    <source>
        <dbReference type="ARBA" id="ARBA00022779"/>
    </source>
</evidence>
<comment type="similarity">
    <text evidence="3 10">Belongs to the FliL family.</text>
</comment>
<evidence type="ECO:0000256" key="4">
    <source>
        <dbReference type="ARBA" id="ARBA00022475"/>
    </source>
</evidence>
<keyword evidence="11" id="KW-0282">Flagellum</keyword>
<protein>
    <recommendedName>
        <fullName evidence="10">Flagellar protein FliL</fullName>
    </recommendedName>
</protein>
<dbReference type="RefSeq" id="WP_344909510.1">
    <property type="nucleotide sequence ID" value="NZ_BAAAYO010000008.1"/>
</dbReference>
<evidence type="ECO:0000256" key="10">
    <source>
        <dbReference type="RuleBase" id="RU364125"/>
    </source>
</evidence>
<keyword evidence="12" id="KW-1185">Reference proteome</keyword>
<keyword evidence="9 10" id="KW-0472">Membrane</keyword>
<feature type="transmembrane region" description="Helical" evidence="10">
    <location>
        <begin position="6"/>
        <end position="28"/>
    </location>
</feature>
<sequence>MFKNKMLQWLIMILIAITLIVLACFILWDYLDKKSPSGDPSEQAASSVDNVKAKKMTAKEEKANSVEIKDITTNLAGKNYVKVNFSFLMDNTKSKDEFVLLTPRVRAIILQTLADLTVDQVGGSKGQDLISTTLINKINPILSKGKLVRVDITDINITNN</sequence>
<name>A0ABV5W2F9_9BACL</name>
<organism evidence="11 12">
    <name type="scientific">Paenibacillus hodogayensis</name>
    <dbReference type="NCBI Taxonomy" id="279208"/>
    <lineage>
        <taxon>Bacteria</taxon>
        <taxon>Bacillati</taxon>
        <taxon>Bacillota</taxon>
        <taxon>Bacilli</taxon>
        <taxon>Bacillales</taxon>
        <taxon>Paenibacillaceae</taxon>
        <taxon>Paenibacillus</taxon>
    </lineage>
</organism>
<dbReference type="PANTHER" id="PTHR35091">
    <property type="entry name" value="FLAGELLAR PROTEIN FLIL"/>
    <property type="match status" value="1"/>
</dbReference>
<comment type="subcellular location">
    <subcellularLocation>
        <location evidence="2">Cell membrane</location>
        <topology evidence="2">Single-pass membrane protein</topology>
    </subcellularLocation>
</comment>
<accession>A0ABV5W2F9</accession>
<keyword evidence="11" id="KW-0966">Cell projection</keyword>
<evidence type="ECO:0000313" key="11">
    <source>
        <dbReference type="EMBL" id="MFB9754752.1"/>
    </source>
</evidence>
<keyword evidence="8 10" id="KW-1133">Transmembrane helix</keyword>
<comment type="caution">
    <text evidence="11">The sequence shown here is derived from an EMBL/GenBank/DDBJ whole genome shotgun (WGS) entry which is preliminary data.</text>
</comment>
<keyword evidence="5 10" id="KW-0145">Chemotaxis</keyword>
<evidence type="ECO:0000256" key="2">
    <source>
        <dbReference type="ARBA" id="ARBA00004162"/>
    </source>
</evidence>
<evidence type="ECO:0000256" key="3">
    <source>
        <dbReference type="ARBA" id="ARBA00008281"/>
    </source>
</evidence>